<sequence>MQLIRIINCELCLEAAPKAAMLYTAGSNQIKMARMDAQFPGFHFWNARKAVISTMIVQITIMASRIGLS</sequence>
<organism evidence="1 2">
    <name type="scientific">Paenibacillus cisolokensis</name>
    <dbReference type="NCBI Taxonomy" id="1658519"/>
    <lineage>
        <taxon>Bacteria</taxon>
        <taxon>Bacillati</taxon>
        <taxon>Bacillota</taxon>
        <taxon>Bacilli</taxon>
        <taxon>Bacillales</taxon>
        <taxon>Paenibacillaceae</taxon>
        <taxon>Paenibacillus</taxon>
    </lineage>
</organism>
<proteinExistence type="predicted"/>
<evidence type="ECO:0000313" key="1">
    <source>
        <dbReference type="EMBL" id="GIQ66334.1"/>
    </source>
</evidence>
<gene>
    <name evidence="1" type="ORF">PACILC2_49020</name>
</gene>
<accession>A0ABQ4NEF9</accession>
<comment type="caution">
    <text evidence="1">The sequence shown here is derived from an EMBL/GenBank/DDBJ whole genome shotgun (WGS) entry which is preliminary data.</text>
</comment>
<reference evidence="1 2" key="1">
    <citation type="submission" date="2021-04" db="EMBL/GenBank/DDBJ databases">
        <title>Draft genome sequence of Paenibacillus cisolokensis, LC2-13A.</title>
        <authorList>
            <person name="Uke A."/>
            <person name="Chhe C."/>
            <person name="Baramee S."/>
            <person name="Kosugi A."/>
        </authorList>
    </citation>
    <scope>NUCLEOTIDE SEQUENCE [LARGE SCALE GENOMIC DNA]</scope>
    <source>
        <strain evidence="1 2">LC2-13A</strain>
    </source>
</reference>
<protein>
    <submittedName>
        <fullName evidence="1">Uncharacterized protein</fullName>
    </submittedName>
</protein>
<name>A0ABQ4NEF9_9BACL</name>
<keyword evidence="2" id="KW-1185">Reference proteome</keyword>
<evidence type="ECO:0000313" key="2">
    <source>
        <dbReference type="Proteomes" id="UP000680304"/>
    </source>
</evidence>
<dbReference type="EMBL" id="BOVJ01000174">
    <property type="protein sequence ID" value="GIQ66334.1"/>
    <property type="molecule type" value="Genomic_DNA"/>
</dbReference>
<dbReference type="Proteomes" id="UP000680304">
    <property type="component" value="Unassembled WGS sequence"/>
</dbReference>